<keyword evidence="5 9" id="KW-0547">Nucleotide-binding</keyword>
<dbReference type="PROSITE" id="PS01075">
    <property type="entry name" value="ACETATE_KINASE_1"/>
    <property type="match status" value="1"/>
</dbReference>
<dbReference type="NCBIfam" id="NF002834">
    <property type="entry name" value="PRK03011.1-5"/>
    <property type="match status" value="1"/>
</dbReference>
<dbReference type="EMBL" id="SUMG01000030">
    <property type="protein sequence ID" value="NBG89567.1"/>
    <property type="molecule type" value="Genomic_DNA"/>
</dbReference>
<dbReference type="GO" id="GO:0005524">
    <property type="term" value="F:ATP binding"/>
    <property type="evidence" value="ECO:0007669"/>
    <property type="project" value="UniProtKB-KW"/>
</dbReference>
<evidence type="ECO:0000256" key="9">
    <source>
        <dbReference type="HAMAP-Rule" id="MF_00542"/>
    </source>
</evidence>
<dbReference type="SUPFAM" id="SSF53067">
    <property type="entry name" value="Actin-like ATPase domain"/>
    <property type="match status" value="2"/>
</dbReference>
<keyword evidence="12" id="KW-1185">Reference proteome</keyword>
<gene>
    <name evidence="9 11" type="primary">buk</name>
    <name evidence="11" type="ORF">ISALK_13810</name>
</gene>
<dbReference type="GO" id="GO:0008776">
    <property type="term" value="F:acetate kinase activity"/>
    <property type="evidence" value="ECO:0007669"/>
    <property type="project" value="TreeGrafter"/>
</dbReference>
<evidence type="ECO:0000256" key="4">
    <source>
        <dbReference type="ARBA" id="ARBA00022679"/>
    </source>
</evidence>
<proteinExistence type="inferred from homology"/>
<dbReference type="EC" id="2.7.2.7" evidence="9"/>
<dbReference type="Gene3D" id="3.30.420.40">
    <property type="match status" value="2"/>
</dbReference>
<evidence type="ECO:0000256" key="10">
    <source>
        <dbReference type="RuleBase" id="RU003835"/>
    </source>
</evidence>
<evidence type="ECO:0000313" key="12">
    <source>
        <dbReference type="Proteomes" id="UP000449710"/>
    </source>
</evidence>
<dbReference type="Proteomes" id="UP000449710">
    <property type="component" value="Unassembled WGS sequence"/>
</dbReference>
<evidence type="ECO:0000256" key="3">
    <source>
        <dbReference type="ARBA" id="ARBA00022490"/>
    </source>
</evidence>
<dbReference type="AlphaFoldDB" id="A0AA43XMQ5"/>
<keyword evidence="6 9" id="KW-0418">Kinase</keyword>
<reference evidence="11 12" key="1">
    <citation type="submission" date="2019-04" db="EMBL/GenBank/DDBJ databases">
        <title>Isachenkonia alkalipeptolytica gen. nov. sp. nov. a new anaerobic, alkiliphilic organothrophic bacterium capable to reduce synthesized ferrihydrite isolated from a soda lake.</title>
        <authorList>
            <person name="Toshchakov S.V."/>
            <person name="Zavarzina D.G."/>
            <person name="Zhilina T.N."/>
            <person name="Kostrikina N.A."/>
            <person name="Kublanov I.V."/>
        </authorList>
    </citation>
    <scope>NUCLEOTIDE SEQUENCE [LARGE SCALE GENOMIC DNA]</scope>
    <source>
        <strain evidence="11 12">Z-1701</strain>
    </source>
</reference>
<dbReference type="GO" id="GO:0006083">
    <property type="term" value="P:acetate metabolic process"/>
    <property type="evidence" value="ECO:0007669"/>
    <property type="project" value="TreeGrafter"/>
</dbReference>
<dbReference type="CDD" id="cd24011">
    <property type="entry name" value="ASKHA_NBD_BK"/>
    <property type="match status" value="1"/>
</dbReference>
<keyword evidence="4 9" id="KW-0808">Transferase</keyword>
<dbReference type="PIRSF" id="PIRSF036458">
    <property type="entry name" value="Butyrate_kin"/>
    <property type="match status" value="1"/>
</dbReference>
<evidence type="ECO:0000256" key="6">
    <source>
        <dbReference type="ARBA" id="ARBA00022777"/>
    </source>
</evidence>
<comment type="subcellular location">
    <subcellularLocation>
        <location evidence="1 9">Cytoplasm</location>
    </subcellularLocation>
</comment>
<comment type="catalytic activity">
    <reaction evidence="8 9">
        <text>butanoate + ATP = butanoyl phosphate + ADP</text>
        <dbReference type="Rhea" id="RHEA:13585"/>
        <dbReference type="ChEBI" id="CHEBI:17968"/>
        <dbReference type="ChEBI" id="CHEBI:30616"/>
        <dbReference type="ChEBI" id="CHEBI:58079"/>
        <dbReference type="ChEBI" id="CHEBI:456216"/>
        <dbReference type="EC" id="2.7.2.7"/>
    </reaction>
</comment>
<dbReference type="PRINTS" id="PR00471">
    <property type="entry name" value="ACETATEKNASE"/>
</dbReference>
<comment type="caution">
    <text evidence="11">The sequence shown here is derived from an EMBL/GenBank/DDBJ whole genome shotgun (WGS) entry which is preliminary data.</text>
</comment>
<protein>
    <recommendedName>
        <fullName evidence="9">Probable butyrate kinase</fullName>
        <shortName evidence="9">BK</shortName>
        <ecNumber evidence="9">2.7.2.7</ecNumber>
    </recommendedName>
    <alternativeName>
        <fullName evidence="9">Branched-chain carboxylic acid kinase</fullName>
    </alternativeName>
</protein>
<dbReference type="InterPro" id="IPR011245">
    <property type="entry name" value="Butyrate_kin"/>
</dbReference>
<evidence type="ECO:0000256" key="5">
    <source>
        <dbReference type="ARBA" id="ARBA00022741"/>
    </source>
</evidence>
<dbReference type="GO" id="GO:0047761">
    <property type="term" value="F:butyrate kinase activity"/>
    <property type="evidence" value="ECO:0007669"/>
    <property type="project" value="UniProtKB-UniRule"/>
</dbReference>
<organism evidence="11 12">
    <name type="scientific">Isachenkonia alkalipeptolytica</name>
    <dbReference type="NCBI Taxonomy" id="2565777"/>
    <lineage>
        <taxon>Bacteria</taxon>
        <taxon>Bacillati</taxon>
        <taxon>Bacillota</taxon>
        <taxon>Clostridia</taxon>
        <taxon>Eubacteriales</taxon>
        <taxon>Clostridiaceae</taxon>
        <taxon>Isachenkonia</taxon>
    </lineage>
</organism>
<dbReference type="PANTHER" id="PTHR21060">
    <property type="entry name" value="ACETATE KINASE"/>
    <property type="match status" value="1"/>
</dbReference>
<dbReference type="InterPro" id="IPR000890">
    <property type="entry name" value="Aliphatic_acid_kin_short-chain"/>
</dbReference>
<evidence type="ECO:0000256" key="7">
    <source>
        <dbReference type="ARBA" id="ARBA00022840"/>
    </source>
</evidence>
<keyword evidence="3 9" id="KW-0963">Cytoplasm</keyword>
<dbReference type="PANTHER" id="PTHR21060:SF20">
    <property type="entry name" value="BUTYRATE KINASE 1-RELATED"/>
    <property type="match status" value="1"/>
</dbReference>
<evidence type="ECO:0000256" key="8">
    <source>
        <dbReference type="ARBA" id="ARBA00048596"/>
    </source>
</evidence>
<dbReference type="InterPro" id="IPR043129">
    <property type="entry name" value="ATPase_NBD"/>
</dbReference>
<dbReference type="HAMAP" id="MF_00542">
    <property type="entry name" value="Butyrate_kinase"/>
    <property type="match status" value="1"/>
</dbReference>
<accession>A0AA43XMQ5</accession>
<evidence type="ECO:0000256" key="1">
    <source>
        <dbReference type="ARBA" id="ARBA00004496"/>
    </source>
</evidence>
<name>A0AA43XMQ5_9CLOT</name>
<dbReference type="NCBIfam" id="TIGR02707">
    <property type="entry name" value="butyr_kinase"/>
    <property type="match status" value="1"/>
</dbReference>
<comment type="similarity">
    <text evidence="2 9 10">Belongs to the acetokinase family.</text>
</comment>
<dbReference type="Pfam" id="PF00871">
    <property type="entry name" value="Acetate_kinase"/>
    <property type="match status" value="1"/>
</dbReference>
<keyword evidence="7 9" id="KW-0067">ATP-binding</keyword>
<sequence length="368" mass="40269">MREVKFVKKYVLAINPGSTSTKVALFKEEEAVMKNTIDHSTKELEKYNNIAEQYELRKNNILQWMTANGVKKEELKAVVGRGGLLRPMPGGTYKVTPPMEKDLKIGYQGEHASNLGGLIAKAIGEEEGVPSFIVDPVAVDEFTEEARISGIPQIQRRSLGHALNIKAVGHRVANELGKTFQEVNLVVAHLGGGISVAPVKKGRILDYNNANEMGPFSPERTGGLPVGDLAKLCFSGEYDLKTLKTKLRGKGGISAYLGTNDAREVEAKIKEGDQKAKLIYDAMGYQIAKEIAAMATVLEGKIDAVVVTGGIAHSDYLMNLIKEHVAFLGEFFVHPGEDEMQALNEGALRVLMEEEEAKIYEEEVNVND</sequence>
<evidence type="ECO:0000256" key="2">
    <source>
        <dbReference type="ARBA" id="ARBA00008748"/>
    </source>
</evidence>
<evidence type="ECO:0000313" key="11">
    <source>
        <dbReference type="EMBL" id="NBG89567.1"/>
    </source>
</evidence>
<dbReference type="InterPro" id="IPR023865">
    <property type="entry name" value="Aliphatic_acid_kinase_CS"/>
</dbReference>
<dbReference type="GO" id="GO:0005737">
    <property type="term" value="C:cytoplasm"/>
    <property type="evidence" value="ECO:0007669"/>
    <property type="project" value="UniProtKB-SubCell"/>
</dbReference>